<evidence type="ECO:0000313" key="1">
    <source>
        <dbReference type="EMBL" id="CAF1104376.1"/>
    </source>
</evidence>
<accession>A0A814PCI9</accession>
<keyword evidence="2" id="KW-1185">Reference proteome</keyword>
<evidence type="ECO:0000313" key="2">
    <source>
        <dbReference type="Proteomes" id="UP000663828"/>
    </source>
</evidence>
<gene>
    <name evidence="1" type="ORF">XAT740_LOCUS18528</name>
</gene>
<protein>
    <submittedName>
        <fullName evidence="1">Uncharacterized protein</fullName>
    </submittedName>
</protein>
<dbReference type="EMBL" id="CAJNOR010001238">
    <property type="protein sequence ID" value="CAF1104376.1"/>
    <property type="molecule type" value="Genomic_DNA"/>
</dbReference>
<dbReference type="Proteomes" id="UP000663828">
    <property type="component" value="Unassembled WGS sequence"/>
</dbReference>
<organism evidence="1 2">
    <name type="scientific">Adineta ricciae</name>
    <name type="common">Rotifer</name>
    <dbReference type="NCBI Taxonomy" id="249248"/>
    <lineage>
        <taxon>Eukaryota</taxon>
        <taxon>Metazoa</taxon>
        <taxon>Spiralia</taxon>
        <taxon>Gnathifera</taxon>
        <taxon>Rotifera</taxon>
        <taxon>Eurotatoria</taxon>
        <taxon>Bdelloidea</taxon>
        <taxon>Adinetida</taxon>
        <taxon>Adinetidae</taxon>
        <taxon>Adineta</taxon>
    </lineage>
</organism>
<dbReference type="AlphaFoldDB" id="A0A814PCI9"/>
<comment type="caution">
    <text evidence="1">The sequence shown here is derived from an EMBL/GenBank/DDBJ whole genome shotgun (WGS) entry which is preliminary data.</text>
</comment>
<proteinExistence type="predicted"/>
<reference evidence="1" key="1">
    <citation type="submission" date="2021-02" db="EMBL/GenBank/DDBJ databases">
        <authorList>
            <person name="Nowell W R."/>
        </authorList>
    </citation>
    <scope>NUCLEOTIDE SEQUENCE</scope>
</reference>
<sequence length="261" mass="29459">MPKLFSCFSINTKKGNSTSSNNPTRTYQTQAASQPINNDHGFVSGARFVAHEPSDSLSPDSDIFQSRFAQHVNVPDPLFSTLSRQPAVNHNNIYRSNINSPSKLGRFHHHERDISIVINGCQIPQHSQQYAKITELLGDADEDGIGKITPDALKAIVNYLLSPEYTEQQAHDTNDGFTDEDEENRRNKNLVKAIYDLLKKEGSLDLQQKANDLAKEQKLRSDIFIHDWRKHRFYLSVTSGVFRVFHIQSINQIGVKLAPSS</sequence>
<name>A0A814PCI9_ADIRI</name>